<sequence>MTLPLYACALARRRSRWLQEGNHALSPDVLASRRVEHLAVRQNTVIIIKDIYQVEERYKALREVLLKHKISFHGCIHRMPVYVSLITPAVAEVDALQRCSILSLEVLRDSEVISTKRVLAPFTPP</sequence>
<reference evidence="2" key="2">
    <citation type="submission" date="2015-01" db="EMBL/GenBank/DDBJ databases">
        <title>Evolutionary Origins and Diversification of the Mycorrhizal Mutualists.</title>
        <authorList>
            <consortium name="DOE Joint Genome Institute"/>
            <consortium name="Mycorrhizal Genomics Consortium"/>
            <person name="Kohler A."/>
            <person name="Kuo A."/>
            <person name="Nagy L.G."/>
            <person name="Floudas D."/>
            <person name="Copeland A."/>
            <person name="Barry K.W."/>
            <person name="Cichocki N."/>
            <person name="Veneault-Fourrey C."/>
            <person name="LaButti K."/>
            <person name="Lindquist E.A."/>
            <person name="Lipzen A."/>
            <person name="Lundell T."/>
            <person name="Morin E."/>
            <person name="Murat C."/>
            <person name="Riley R."/>
            <person name="Ohm R."/>
            <person name="Sun H."/>
            <person name="Tunlid A."/>
            <person name="Henrissat B."/>
            <person name="Grigoriev I.V."/>
            <person name="Hibbett D.S."/>
            <person name="Martin F."/>
        </authorList>
    </citation>
    <scope>NUCLEOTIDE SEQUENCE [LARGE SCALE GENOMIC DNA]</scope>
    <source>
        <strain evidence="2">LaAM-08-1</strain>
    </source>
</reference>
<organism evidence="1 2">
    <name type="scientific">Laccaria amethystina LaAM-08-1</name>
    <dbReference type="NCBI Taxonomy" id="1095629"/>
    <lineage>
        <taxon>Eukaryota</taxon>
        <taxon>Fungi</taxon>
        <taxon>Dikarya</taxon>
        <taxon>Basidiomycota</taxon>
        <taxon>Agaricomycotina</taxon>
        <taxon>Agaricomycetes</taxon>
        <taxon>Agaricomycetidae</taxon>
        <taxon>Agaricales</taxon>
        <taxon>Agaricineae</taxon>
        <taxon>Hydnangiaceae</taxon>
        <taxon>Laccaria</taxon>
    </lineage>
</organism>
<gene>
    <name evidence="1" type="ORF">K443DRAFT_16147</name>
</gene>
<dbReference type="Proteomes" id="UP000054477">
    <property type="component" value="Unassembled WGS sequence"/>
</dbReference>
<dbReference type="AlphaFoldDB" id="A0A0C9WPG4"/>
<proteinExistence type="predicted"/>
<name>A0A0C9WPG4_9AGAR</name>
<dbReference type="HOGENOM" id="CLU_1992966_0_0_1"/>
<keyword evidence="2" id="KW-1185">Reference proteome</keyword>
<protein>
    <submittedName>
        <fullName evidence="1">Uncharacterized protein</fullName>
    </submittedName>
</protein>
<evidence type="ECO:0000313" key="1">
    <source>
        <dbReference type="EMBL" id="KIJ89418.1"/>
    </source>
</evidence>
<evidence type="ECO:0000313" key="2">
    <source>
        <dbReference type="Proteomes" id="UP000054477"/>
    </source>
</evidence>
<accession>A0A0C9WPG4</accession>
<reference evidence="1 2" key="1">
    <citation type="submission" date="2014-04" db="EMBL/GenBank/DDBJ databases">
        <authorList>
            <consortium name="DOE Joint Genome Institute"/>
            <person name="Kuo A."/>
            <person name="Kohler A."/>
            <person name="Nagy L.G."/>
            <person name="Floudas D."/>
            <person name="Copeland A."/>
            <person name="Barry K.W."/>
            <person name="Cichocki N."/>
            <person name="Veneault-Fourrey C."/>
            <person name="LaButti K."/>
            <person name="Lindquist E.A."/>
            <person name="Lipzen A."/>
            <person name="Lundell T."/>
            <person name="Morin E."/>
            <person name="Murat C."/>
            <person name="Sun H."/>
            <person name="Tunlid A."/>
            <person name="Henrissat B."/>
            <person name="Grigoriev I.V."/>
            <person name="Hibbett D.S."/>
            <person name="Martin F."/>
            <person name="Nordberg H.P."/>
            <person name="Cantor M.N."/>
            <person name="Hua S.X."/>
        </authorList>
    </citation>
    <scope>NUCLEOTIDE SEQUENCE [LARGE SCALE GENOMIC DNA]</scope>
    <source>
        <strain evidence="1 2">LaAM-08-1</strain>
    </source>
</reference>
<dbReference type="EMBL" id="KN839758">
    <property type="protein sequence ID" value="KIJ89418.1"/>
    <property type="molecule type" value="Genomic_DNA"/>
</dbReference>